<dbReference type="GO" id="GO:0016301">
    <property type="term" value="F:kinase activity"/>
    <property type="evidence" value="ECO:0007669"/>
    <property type="project" value="UniProtKB-KW"/>
</dbReference>
<dbReference type="PANTHER" id="PTHR34822:SF1">
    <property type="entry name" value="GRPB FAMILY PROTEIN"/>
    <property type="match status" value="1"/>
</dbReference>
<accession>A0A1Y5TWN4</accession>
<keyword evidence="1" id="KW-0808">Transferase</keyword>
<dbReference type="EMBL" id="FWFW01000038">
    <property type="protein sequence ID" value="SLN72219.1"/>
    <property type="molecule type" value="Genomic_DNA"/>
</dbReference>
<gene>
    <name evidence="1" type="ORF">PAM7971_03864</name>
</gene>
<organism evidence="1 2">
    <name type="scientific">Pacificibacter marinus</name>
    <dbReference type="NCBI Taxonomy" id="658057"/>
    <lineage>
        <taxon>Bacteria</taxon>
        <taxon>Pseudomonadati</taxon>
        <taxon>Pseudomonadota</taxon>
        <taxon>Alphaproteobacteria</taxon>
        <taxon>Rhodobacterales</taxon>
        <taxon>Roseobacteraceae</taxon>
        <taxon>Pacificibacter</taxon>
    </lineage>
</organism>
<dbReference type="PANTHER" id="PTHR34822">
    <property type="entry name" value="GRPB DOMAIN PROTEIN (AFU_ORTHOLOGUE AFUA_1G01530)"/>
    <property type="match status" value="1"/>
</dbReference>
<protein>
    <submittedName>
        <fullName evidence="1">Dephospho-CoA kinase/protein folding accessory domain-containing protein</fullName>
    </submittedName>
</protein>
<dbReference type="RefSeq" id="WP_085850900.1">
    <property type="nucleotide sequence ID" value="NZ_FNZV01000043.1"/>
</dbReference>
<keyword evidence="2" id="KW-1185">Reference proteome</keyword>
<sequence>MTIKILPSNPDWPNRFLVIKSLLKSALPDDSEIHHIGSTAVPDLVAKTVIDVQVSVLSLKDVTTDSMAAAGFSLGRPTSDHCPPGKALSPEDLAKQFYRCEEPFFANVHVREKGRFNQRYPLLCRDYLREHPSAAAAYGEIKQQLALHFPNNADAYYDVKDPVFDLLMAGAVDWARSTKWTDPPSD</sequence>
<dbReference type="OrthoDB" id="9799092at2"/>
<proteinExistence type="predicted"/>
<reference evidence="1 2" key="1">
    <citation type="submission" date="2017-03" db="EMBL/GenBank/DDBJ databases">
        <authorList>
            <person name="Afonso C.L."/>
            <person name="Miller P.J."/>
            <person name="Scott M.A."/>
            <person name="Spackman E."/>
            <person name="Goraichik I."/>
            <person name="Dimitrov K.M."/>
            <person name="Suarez D.L."/>
            <person name="Swayne D.E."/>
        </authorList>
    </citation>
    <scope>NUCLEOTIDE SEQUENCE [LARGE SCALE GENOMIC DNA]</scope>
    <source>
        <strain evidence="1 2">CECT 7971</strain>
    </source>
</reference>
<dbReference type="STRING" id="658057.SAMN04488032_1432"/>
<keyword evidence="1" id="KW-0418">Kinase</keyword>
<dbReference type="AlphaFoldDB" id="A0A1Y5TWN4"/>
<name>A0A1Y5TWN4_9RHOB</name>
<dbReference type="Pfam" id="PF04229">
    <property type="entry name" value="GrpB"/>
    <property type="match status" value="1"/>
</dbReference>
<dbReference type="InterPro" id="IPR043519">
    <property type="entry name" value="NT_sf"/>
</dbReference>
<dbReference type="Proteomes" id="UP000193307">
    <property type="component" value="Unassembled WGS sequence"/>
</dbReference>
<evidence type="ECO:0000313" key="2">
    <source>
        <dbReference type="Proteomes" id="UP000193307"/>
    </source>
</evidence>
<dbReference type="InterPro" id="IPR007344">
    <property type="entry name" value="GrpB/CoaE"/>
</dbReference>
<evidence type="ECO:0000313" key="1">
    <source>
        <dbReference type="EMBL" id="SLN72219.1"/>
    </source>
</evidence>
<dbReference type="SUPFAM" id="SSF81301">
    <property type="entry name" value="Nucleotidyltransferase"/>
    <property type="match status" value="1"/>
</dbReference>
<dbReference type="Gene3D" id="3.30.460.10">
    <property type="entry name" value="Beta Polymerase, domain 2"/>
    <property type="match status" value="1"/>
</dbReference>